<dbReference type="InterPro" id="IPR036291">
    <property type="entry name" value="NAD(P)-bd_dom_sf"/>
</dbReference>
<dbReference type="SUPFAM" id="SSF51735">
    <property type="entry name" value="NAD(P)-binding Rossmann-fold domains"/>
    <property type="match status" value="1"/>
</dbReference>
<dbReference type="InterPro" id="IPR005097">
    <property type="entry name" value="Sacchrp_dh_NADP-bd"/>
</dbReference>
<dbReference type="PANTHER" id="PTHR43796">
    <property type="entry name" value="CARBOXYNORSPERMIDINE SYNTHASE"/>
    <property type="match status" value="1"/>
</dbReference>
<protein>
    <submittedName>
        <fullName evidence="2">Saccharopine dehydrogenase</fullName>
    </submittedName>
</protein>
<accession>A0A368KCB6</accession>
<evidence type="ECO:0000313" key="3">
    <source>
        <dbReference type="Proteomes" id="UP000252387"/>
    </source>
</evidence>
<dbReference type="Gene3D" id="3.40.50.720">
    <property type="entry name" value="NAD(P)-binding Rossmann-like Domain"/>
    <property type="match status" value="1"/>
</dbReference>
<dbReference type="Proteomes" id="UP000252387">
    <property type="component" value="Unassembled WGS sequence"/>
</dbReference>
<proteinExistence type="predicted"/>
<sequence>MALRVVLIGAAGVFGSRIAARLAGDPRFQLILAGRRQAGLLALREDLGGPAVQLATLDVTADRLGGALAELQPQLVIHAAGPFQAQDYRVAEACLACGSHYVDLADGRDFVAGMRHLDARAKAAGRLLVSGASTVPALSSAVVDGLLTRFAALDIIEHAISPGNRTPRGDATVAAILGYCGRPLRVWRDGRWQQGRGWMSTRRQAFPFGRRWVGLCDVPDLELFPARYPGVRTVAFRAGLELKRLHFGTLAAAWLVRLGLLRDLARHAPRLRRISEWFLAAGSDVGGMVVELAGRDLQGGLLRLRWSLSAAQGDGPQIPATPAVVLARKLADGELSARGAMPCMGLFTLDEALAALDGFAVGTQLDTLTA</sequence>
<dbReference type="PANTHER" id="PTHR43796:SF2">
    <property type="entry name" value="CARBOXYNORSPERMIDINE SYNTHASE"/>
    <property type="match status" value="1"/>
</dbReference>
<name>A0A368KCB6_9GAMM</name>
<evidence type="ECO:0000313" key="2">
    <source>
        <dbReference type="EMBL" id="RCS29571.1"/>
    </source>
</evidence>
<evidence type="ECO:0000259" key="1">
    <source>
        <dbReference type="Pfam" id="PF03435"/>
    </source>
</evidence>
<reference evidence="2 3" key="1">
    <citation type="submission" date="2018-05" db="EMBL/GenBank/DDBJ databases">
        <title>Draft genome sequence of Rhodanobacter denitrificans Yn1 isolated from gold copper mine.</title>
        <authorList>
            <person name="Yang N."/>
            <person name="Mazhar H.S."/>
            <person name="Rensing C."/>
        </authorList>
    </citation>
    <scope>NUCLEOTIDE SEQUENCE [LARGE SCALE GENOMIC DNA]</scope>
    <source>
        <strain evidence="2 3">Yn1</strain>
    </source>
</reference>
<keyword evidence="3" id="KW-1185">Reference proteome</keyword>
<dbReference type="EMBL" id="QFWQ01000006">
    <property type="protein sequence ID" value="RCS29571.1"/>
    <property type="molecule type" value="Genomic_DNA"/>
</dbReference>
<dbReference type="AlphaFoldDB" id="A0A368KCB6"/>
<dbReference type="OrthoDB" id="528778at2"/>
<feature type="domain" description="Saccharopine dehydrogenase NADP binding" evidence="1">
    <location>
        <begin position="5"/>
        <end position="127"/>
    </location>
</feature>
<comment type="caution">
    <text evidence="2">The sequence shown here is derived from an EMBL/GenBank/DDBJ whole genome shotgun (WGS) entry which is preliminary data.</text>
</comment>
<dbReference type="Pfam" id="PF03435">
    <property type="entry name" value="Sacchrp_dh_NADP"/>
    <property type="match status" value="1"/>
</dbReference>
<organism evidence="2 3">
    <name type="scientific">Rhodanobacter denitrificans</name>
    <dbReference type="NCBI Taxonomy" id="666685"/>
    <lineage>
        <taxon>Bacteria</taxon>
        <taxon>Pseudomonadati</taxon>
        <taxon>Pseudomonadota</taxon>
        <taxon>Gammaproteobacteria</taxon>
        <taxon>Lysobacterales</taxon>
        <taxon>Rhodanobacteraceae</taxon>
        <taxon>Rhodanobacter</taxon>
    </lineage>
</organism>
<gene>
    <name evidence="2" type="ORF">DEO45_10420</name>
</gene>
<dbReference type="RefSeq" id="WP_114343257.1">
    <property type="nucleotide sequence ID" value="NZ_QFWQ01000006.1"/>
</dbReference>